<dbReference type="InterPro" id="IPR036282">
    <property type="entry name" value="Glutathione-S-Trfase_C_sf"/>
</dbReference>
<dbReference type="InterPro" id="IPR036249">
    <property type="entry name" value="Thioredoxin-like_sf"/>
</dbReference>
<comment type="similarity">
    <text evidence="1">Belongs to the GST superfamily. Zeta family.</text>
</comment>
<dbReference type="InterPro" id="IPR005955">
    <property type="entry name" value="GST_Zeta"/>
</dbReference>
<organism evidence="4 5">
    <name type="scientific">Novosphingobium clariflavum</name>
    <dbReference type="NCBI Taxonomy" id="2029884"/>
    <lineage>
        <taxon>Bacteria</taxon>
        <taxon>Pseudomonadati</taxon>
        <taxon>Pseudomonadota</taxon>
        <taxon>Alphaproteobacteria</taxon>
        <taxon>Sphingomonadales</taxon>
        <taxon>Sphingomonadaceae</taxon>
        <taxon>Novosphingobium</taxon>
    </lineage>
</organism>
<dbReference type="PROSITE" id="PS50404">
    <property type="entry name" value="GST_NTER"/>
    <property type="match status" value="1"/>
</dbReference>
<evidence type="ECO:0000256" key="1">
    <source>
        <dbReference type="ARBA" id="ARBA00010007"/>
    </source>
</evidence>
<keyword evidence="4" id="KW-0413">Isomerase</keyword>
<dbReference type="InterPro" id="IPR040079">
    <property type="entry name" value="Glutathione_S-Trfase"/>
</dbReference>
<dbReference type="Pfam" id="PF13410">
    <property type="entry name" value="GST_C_2"/>
    <property type="match status" value="1"/>
</dbReference>
<dbReference type="SUPFAM" id="SSF47616">
    <property type="entry name" value="GST C-terminal domain-like"/>
    <property type="match status" value="1"/>
</dbReference>
<dbReference type="SUPFAM" id="SSF52833">
    <property type="entry name" value="Thioredoxin-like"/>
    <property type="match status" value="1"/>
</dbReference>
<dbReference type="PROSITE" id="PS50405">
    <property type="entry name" value="GST_CTER"/>
    <property type="match status" value="1"/>
</dbReference>
<comment type="caution">
    <text evidence="4">The sequence shown here is derived from an EMBL/GenBank/DDBJ whole genome shotgun (WGS) entry which is preliminary data.</text>
</comment>
<dbReference type="SFLD" id="SFLDG00358">
    <property type="entry name" value="Main_(cytGST)"/>
    <property type="match status" value="1"/>
</dbReference>
<dbReference type="InterPro" id="IPR034330">
    <property type="entry name" value="GST_Zeta_C"/>
</dbReference>
<dbReference type="Pfam" id="PF13409">
    <property type="entry name" value="GST_N_2"/>
    <property type="match status" value="1"/>
</dbReference>
<evidence type="ECO:0000259" key="3">
    <source>
        <dbReference type="PROSITE" id="PS50405"/>
    </source>
</evidence>
<dbReference type="InterPro" id="IPR010987">
    <property type="entry name" value="Glutathione-S-Trfase_C-like"/>
</dbReference>
<dbReference type="Gene3D" id="1.20.1050.10">
    <property type="match status" value="1"/>
</dbReference>
<dbReference type="Gene3D" id="3.40.30.10">
    <property type="entry name" value="Glutaredoxin"/>
    <property type="match status" value="1"/>
</dbReference>
<dbReference type="SFLD" id="SFLDS00019">
    <property type="entry name" value="Glutathione_Transferase_(cytos"/>
    <property type="match status" value="1"/>
</dbReference>
<dbReference type="NCBIfam" id="TIGR01262">
    <property type="entry name" value="maiA"/>
    <property type="match status" value="1"/>
</dbReference>
<evidence type="ECO:0000259" key="2">
    <source>
        <dbReference type="PROSITE" id="PS50404"/>
    </source>
</evidence>
<accession>A0ABV6S465</accession>
<dbReference type="RefSeq" id="WP_267218359.1">
    <property type="nucleotide sequence ID" value="NZ_JAPCWC010000001.1"/>
</dbReference>
<dbReference type="EMBL" id="JBHLTM010000026">
    <property type="protein sequence ID" value="MFC0684030.1"/>
    <property type="molecule type" value="Genomic_DNA"/>
</dbReference>
<feature type="domain" description="GST N-terminal" evidence="2">
    <location>
        <begin position="2"/>
        <end position="83"/>
    </location>
</feature>
<dbReference type="CDD" id="cd03042">
    <property type="entry name" value="GST_N_Zeta"/>
    <property type="match status" value="1"/>
</dbReference>
<dbReference type="PANTHER" id="PTHR42673:SF21">
    <property type="entry name" value="GLUTATHIONE S-TRANSFERASE YFCF"/>
    <property type="match status" value="1"/>
</dbReference>
<feature type="domain" description="GST C-terminal" evidence="3">
    <location>
        <begin position="88"/>
        <end position="214"/>
    </location>
</feature>
<sequence length="214" mass="23545">MSDPRLHGYWRSSAAYRVRIALGLKGITYSQVTHDLRKGAQDDPAYRRLAPQGLVPVLEADGLTLTQSPAILEWIEERWPAPPLLPPDRDGRAAVRAMAALIGCDVHPLNNLRVLKKLRSDFSASESQVNGWISHWMSEGFAALEVLVGRYGEGLCHGDRPSLADCYLVPQLYSAERFGVDLMPYPRLRAIGARMAALPAVQAAHPSRQPDGEG</sequence>
<dbReference type="EC" id="5.2.1.2" evidence="4"/>
<evidence type="ECO:0000313" key="5">
    <source>
        <dbReference type="Proteomes" id="UP001589858"/>
    </source>
</evidence>
<name>A0ABV6S465_9SPHN</name>
<dbReference type="InterPro" id="IPR034333">
    <property type="entry name" value="GST_Zeta_N"/>
</dbReference>
<dbReference type="Proteomes" id="UP001589858">
    <property type="component" value="Unassembled WGS sequence"/>
</dbReference>
<gene>
    <name evidence="4" type="primary">maiA</name>
    <name evidence="4" type="ORF">ACFFF8_05445</name>
</gene>
<keyword evidence="5" id="KW-1185">Reference proteome</keyword>
<evidence type="ECO:0000313" key="4">
    <source>
        <dbReference type="EMBL" id="MFC0684030.1"/>
    </source>
</evidence>
<proteinExistence type="inferred from homology"/>
<dbReference type="PANTHER" id="PTHR42673">
    <property type="entry name" value="MALEYLACETOACETATE ISOMERASE"/>
    <property type="match status" value="1"/>
</dbReference>
<dbReference type="GO" id="GO:0016034">
    <property type="term" value="F:maleylacetoacetate isomerase activity"/>
    <property type="evidence" value="ECO:0007669"/>
    <property type="project" value="UniProtKB-EC"/>
</dbReference>
<dbReference type="InterPro" id="IPR004045">
    <property type="entry name" value="Glutathione_S-Trfase_N"/>
</dbReference>
<protein>
    <submittedName>
        <fullName evidence="4">Maleylacetoacetate isomerase</fullName>
        <ecNumber evidence="4">5.2.1.2</ecNumber>
    </submittedName>
</protein>
<reference evidence="4 5" key="1">
    <citation type="submission" date="2024-09" db="EMBL/GenBank/DDBJ databases">
        <authorList>
            <person name="Sun Q."/>
            <person name="Mori K."/>
        </authorList>
    </citation>
    <scope>NUCLEOTIDE SEQUENCE [LARGE SCALE GENOMIC DNA]</scope>
    <source>
        <strain evidence="4 5">CICC 11035S</strain>
    </source>
</reference>
<dbReference type="CDD" id="cd03191">
    <property type="entry name" value="GST_C_Zeta"/>
    <property type="match status" value="1"/>
</dbReference>